<gene>
    <name evidence="1" type="ORF">ACFOEX_12975</name>
</gene>
<proteinExistence type="predicted"/>
<evidence type="ECO:0000313" key="1">
    <source>
        <dbReference type="EMBL" id="MFC3267254.1"/>
    </source>
</evidence>
<evidence type="ECO:0000313" key="2">
    <source>
        <dbReference type="Proteomes" id="UP001595536"/>
    </source>
</evidence>
<organism evidence="1 2">
    <name type="scientific">Camelimonas abortus</name>
    <dbReference type="NCBI Taxonomy" id="1017184"/>
    <lineage>
        <taxon>Bacteria</taxon>
        <taxon>Pseudomonadati</taxon>
        <taxon>Pseudomonadota</taxon>
        <taxon>Alphaproteobacteria</taxon>
        <taxon>Hyphomicrobiales</taxon>
        <taxon>Chelatococcaceae</taxon>
        <taxon>Camelimonas</taxon>
    </lineage>
</organism>
<reference evidence="2" key="1">
    <citation type="journal article" date="2019" name="Int. J. Syst. Evol. Microbiol.">
        <title>The Global Catalogue of Microorganisms (GCM) 10K type strain sequencing project: providing services to taxonomists for standard genome sequencing and annotation.</title>
        <authorList>
            <consortium name="The Broad Institute Genomics Platform"/>
            <consortium name="The Broad Institute Genome Sequencing Center for Infectious Disease"/>
            <person name="Wu L."/>
            <person name="Ma J."/>
        </authorList>
    </citation>
    <scope>NUCLEOTIDE SEQUENCE [LARGE SCALE GENOMIC DNA]</scope>
    <source>
        <strain evidence="2">CCM 7941</strain>
    </source>
</reference>
<keyword evidence="2" id="KW-1185">Reference proteome</keyword>
<dbReference type="Proteomes" id="UP001595536">
    <property type="component" value="Unassembled WGS sequence"/>
</dbReference>
<comment type="caution">
    <text evidence="1">The sequence shown here is derived from an EMBL/GenBank/DDBJ whole genome shotgun (WGS) entry which is preliminary data.</text>
</comment>
<name>A0ABV7LI53_9HYPH</name>
<sequence>MQRLNEIYVASQKAEKTRRLVIEQQAKANGLRVIGWRNGKPVVRKYQGAGHATGERRMA</sequence>
<protein>
    <submittedName>
        <fullName evidence="1">Uncharacterized protein</fullName>
    </submittedName>
</protein>
<dbReference type="RefSeq" id="WP_376829179.1">
    <property type="nucleotide sequence ID" value="NZ_JBHLWR010000005.1"/>
</dbReference>
<dbReference type="EMBL" id="JBHRUV010000098">
    <property type="protein sequence ID" value="MFC3267254.1"/>
    <property type="molecule type" value="Genomic_DNA"/>
</dbReference>
<accession>A0ABV7LI53</accession>